<dbReference type="PANTHER" id="PTHR14187">
    <property type="entry name" value="ALPHA KINASE/ELONGATION FACTOR 2 KINASE"/>
    <property type="match status" value="1"/>
</dbReference>
<evidence type="ECO:0000313" key="2">
    <source>
        <dbReference type="EMBL" id="EDN95935.1"/>
    </source>
</evidence>
<dbReference type="EMBL" id="CH476639">
    <property type="protein sequence ID" value="EDN95935.1"/>
    <property type="molecule type" value="Genomic_DNA"/>
</dbReference>
<dbReference type="PANTHER" id="PTHR14187:SF82">
    <property type="entry name" value="FAMILY CHAPERONE, PUTATIVE (AFU_ORTHOLOGUE AFUA_7G08575)-RELATED"/>
    <property type="match status" value="1"/>
</dbReference>
<dbReference type="GeneID" id="5483328"/>
<keyword evidence="1" id="KW-0175">Coiled coil</keyword>
<proteinExistence type="predicted"/>
<dbReference type="Proteomes" id="UP000001312">
    <property type="component" value="Unassembled WGS sequence"/>
</dbReference>
<gene>
    <name evidence="2" type="ORF">SS1G_12140</name>
</gene>
<dbReference type="InParanoid" id="A7F2J3"/>
<protein>
    <submittedName>
        <fullName evidence="2">Uncharacterized protein</fullName>
    </submittedName>
</protein>
<dbReference type="HOGENOM" id="CLU_664230_0_0_1"/>
<accession>A7F2J3</accession>
<dbReference type="AlphaFoldDB" id="A7F2J3"/>
<organism evidence="2 3">
    <name type="scientific">Sclerotinia sclerotiorum (strain ATCC 18683 / 1980 / Ss-1)</name>
    <name type="common">White mold</name>
    <name type="synonym">Whetzelinia sclerotiorum</name>
    <dbReference type="NCBI Taxonomy" id="665079"/>
    <lineage>
        <taxon>Eukaryota</taxon>
        <taxon>Fungi</taxon>
        <taxon>Dikarya</taxon>
        <taxon>Ascomycota</taxon>
        <taxon>Pezizomycotina</taxon>
        <taxon>Leotiomycetes</taxon>
        <taxon>Helotiales</taxon>
        <taxon>Sclerotiniaceae</taxon>
        <taxon>Sclerotinia</taxon>
    </lineage>
</organism>
<dbReference type="RefSeq" id="XP_001587111.1">
    <property type="nucleotide sequence ID" value="XM_001587061.1"/>
</dbReference>
<dbReference type="STRING" id="665079.A7F2J3"/>
<sequence>MVKDIVGEAEFYRIKGDKCYLEPLDYFERVANREFRGVEKKWIFHFFKAGLRDNRPKGLFSDTLVLTCKDMKAIFDPIIADIKDKVNEQVQAVMAKRLSENHPQEGRPKAILLVGGFGSSEYLRSELVQQFPGIQVMQPDDAWSAIVNQLPQKVTVVSRQATRHYGVSAGSIHDAEKDEGHPKYMDAYGNWRNLRDVERGNFRKNRGMYGDWLWDIHYDLVVISMPAIMKFSLEHGGNCSSKEYGSYGMSIKRAGERCGIEEFTGHRTETVDIPDEKGKDDARERYQQLHSAYKILSDQLDAFAREKAKAPWRRGQGQRELQVAQARARTQDLEAEVKVFQARCDDSQAQASQPAQDLQMLYNEIEELSQKNKALQSEIDSIKQQYEKASQPIQDLQMLNEELSQKNKALYWVS</sequence>
<reference evidence="3" key="1">
    <citation type="journal article" date="2011" name="PLoS Genet.">
        <title>Genomic analysis of the necrotrophic fungal pathogens Sclerotinia sclerotiorum and Botrytis cinerea.</title>
        <authorList>
            <person name="Amselem J."/>
            <person name="Cuomo C.A."/>
            <person name="van Kan J.A."/>
            <person name="Viaud M."/>
            <person name="Benito E.P."/>
            <person name="Couloux A."/>
            <person name="Coutinho P.M."/>
            <person name="de Vries R.P."/>
            <person name="Dyer P.S."/>
            <person name="Fillinger S."/>
            <person name="Fournier E."/>
            <person name="Gout L."/>
            <person name="Hahn M."/>
            <person name="Kohn L."/>
            <person name="Lapalu N."/>
            <person name="Plummer K.M."/>
            <person name="Pradier J.M."/>
            <person name="Quevillon E."/>
            <person name="Sharon A."/>
            <person name="Simon A."/>
            <person name="ten Have A."/>
            <person name="Tudzynski B."/>
            <person name="Tudzynski P."/>
            <person name="Wincker P."/>
            <person name="Andrew M."/>
            <person name="Anthouard V."/>
            <person name="Beever R.E."/>
            <person name="Beffa R."/>
            <person name="Benoit I."/>
            <person name="Bouzid O."/>
            <person name="Brault B."/>
            <person name="Chen Z."/>
            <person name="Choquer M."/>
            <person name="Collemare J."/>
            <person name="Cotton P."/>
            <person name="Danchin E.G."/>
            <person name="Da Silva C."/>
            <person name="Gautier A."/>
            <person name="Giraud C."/>
            <person name="Giraud T."/>
            <person name="Gonzalez C."/>
            <person name="Grossetete S."/>
            <person name="Guldener U."/>
            <person name="Henrissat B."/>
            <person name="Howlett B.J."/>
            <person name="Kodira C."/>
            <person name="Kretschmer M."/>
            <person name="Lappartient A."/>
            <person name="Leroch M."/>
            <person name="Levis C."/>
            <person name="Mauceli E."/>
            <person name="Neuveglise C."/>
            <person name="Oeser B."/>
            <person name="Pearson M."/>
            <person name="Poulain J."/>
            <person name="Poussereau N."/>
            <person name="Quesneville H."/>
            <person name="Rascle C."/>
            <person name="Schumacher J."/>
            <person name="Segurens B."/>
            <person name="Sexton A."/>
            <person name="Silva E."/>
            <person name="Sirven C."/>
            <person name="Soanes D.M."/>
            <person name="Talbot N.J."/>
            <person name="Templeton M."/>
            <person name="Yandava C."/>
            <person name="Yarden O."/>
            <person name="Zeng Q."/>
            <person name="Rollins J.A."/>
            <person name="Lebrun M.H."/>
            <person name="Dickman M."/>
        </authorList>
    </citation>
    <scope>NUCLEOTIDE SEQUENCE [LARGE SCALE GENOMIC DNA]</scope>
    <source>
        <strain evidence="3">ATCC 18683 / 1980 / Ss-1</strain>
    </source>
</reference>
<feature type="coiled-coil region" evidence="1">
    <location>
        <begin position="323"/>
        <end position="385"/>
    </location>
</feature>
<keyword evidence="3" id="KW-1185">Reference proteome</keyword>
<evidence type="ECO:0000313" key="3">
    <source>
        <dbReference type="Proteomes" id="UP000001312"/>
    </source>
</evidence>
<dbReference type="eggNOG" id="KOG0101">
    <property type="taxonomic scope" value="Eukaryota"/>
</dbReference>
<evidence type="ECO:0000256" key="1">
    <source>
        <dbReference type="SAM" id="Coils"/>
    </source>
</evidence>
<dbReference type="KEGG" id="ssl:SS1G_12140"/>
<name>A7F2J3_SCLS1</name>